<dbReference type="OMA" id="HPFHVIA"/>
<dbReference type="Pfam" id="PF00153">
    <property type="entry name" value="Mito_carr"/>
    <property type="match status" value="1"/>
</dbReference>
<keyword evidence="12" id="KW-1185">Reference proteome</keyword>
<evidence type="ECO:0000256" key="4">
    <source>
        <dbReference type="ARBA" id="ARBA00022737"/>
    </source>
</evidence>
<dbReference type="PANTHER" id="PTHR10780">
    <property type="entry name" value="MITOCHONDRIAL CARRIER HOMOLOG"/>
    <property type="match status" value="1"/>
</dbReference>
<feature type="repeat" description="Solcar" evidence="9">
    <location>
        <begin position="151"/>
        <end position="239"/>
    </location>
</feature>
<dbReference type="Proteomes" id="UP001142055">
    <property type="component" value="Chromosome 3"/>
</dbReference>
<dbReference type="AlphaFoldDB" id="A0A9Q0M0F5"/>
<organism evidence="11 12">
    <name type="scientific">Blomia tropicalis</name>
    <name type="common">Mite</name>
    <dbReference type="NCBI Taxonomy" id="40697"/>
    <lineage>
        <taxon>Eukaryota</taxon>
        <taxon>Metazoa</taxon>
        <taxon>Ecdysozoa</taxon>
        <taxon>Arthropoda</taxon>
        <taxon>Chelicerata</taxon>
        <taxon>Arachnida</taxon>
        <taxon>Acari</taxon>
        <taxon>Acariformes</taxon>
        <taxon>Sarcoptiformes</taxon>
        <taxon>Astigmata</taxon>
        <taxon>Glycyphagoidea</taxon>
        <taxon>Echimyopodidae</taxon>
        <taxon>Blomia</taxon>
    </lineage>
</organism>
<dbReference type="PANTHER" id="PTHR10780:SF18">
    <property type="entry name" value="LD43650P"/>
    <property type="match status" value="1"/>
</dbReference>
<name>A0A9Q0M0F5_BLOTA</name>
<comment type="subcellular location">
    <subcellularLocation>
        <location evidence="1">Mitochondrion outer membrane</location>
        <topology evidence="1">Multi-pass membrane protein</topology>
    </subcellularLocation>
</comment>
<evidence type="ECO:0000256" key="2">
    <source>
        <dbReference type="ARBA" id="ARBA00006375"/>
    </source>
</evidence>
<evidence type="ECO:0000256" key="10">
    <source>
        <dbReference type="RuleBase" id="RU000488"/>
    </source>
</evidence>
<dbReference type="PROSITE" id="PS50920">
    <property type="entry name" value="SOLCAR"/>
    <property type="match status" value="1"/>
</dbReference>
<keyword evidence="6" id="KW-1133">Transmembrane helix</keyword>
<dbReference type="GO" id="GO:0005741">
    <property type="term" value="C:mitochondrial outer membrane"/>
    <property type="evidence" value="ECO:0007669"/>
    <property type="project" value="UniProtKB-SubCell"/>
</dbReference>
<sequence>MWSQNQNPSDANGDTEMEKRLKMVGEYLDRPLINSKWTNAFKVKDLFYRMEMVSHPFEYMTTLLQIGYEPIPPTISKSIFGRTRLQLPGFFSYMNYVIKSDGFFGIYRGLRYNVTYSIAFKFVHNNMDSLAKRTRAFRILNEKDAKYKDWKTFTLSLTCDTITRFVTLTVAYPAHVMMVRSMAQFIGRETHYDSFFGAILDIYYTGGFSGFYAGFWPFFLGQCILLYIESSIVYLLRNQVDKSLELYNNQFLLSSISIITRSLVYPFRIVSTIMSCNGSSARSLTASAYTSPQFDSWTECWATLWRRGEIKRGSSLFWRYQPITSSLMFPMQPLPQIRRQKQM</sequence>
<keyword evidence="4" id="KW-0677">Repeat</keyword>
<dbReference type="Gene3D" id="1.50.40.10">
    <property type="entry name" value="Mitochondrial carrier domain"/>
    <property type="match status" value="1"/>
</dbReference>
<evidence type="ECO:0000256" key="7">
    <source>
        <dbReference type="ARBA" id="ARBA00023128"/>
    </source>
</evidence>
<keyword evidence="10" id="KW-0813">Transport</keyword>
<evidence type="ECO:0000313" key="12">
    <source>
        <dbReference type="Proteomes" id="UP001142055"/>
    </source>
</evidence>
<keyword evidence="3 9" id="KW-0812">Transmembrane</keyword>
<evidence type="ECO:0000313" key="11">
    <source>
        <dbReference type="EMBL" id="KAJ6216577.1"/>
    </source>
</evidence>
<keyword evidence="7" id="KW-0496">Mitochondrion</keyword>
<evidence type="ECO:0000256" key="5">
    <source>
        <dbReference type="ARBA" id="ARBA00022787"/>
    </source>
</evidence>
<accession>A0A9Q0M0F5</accession>
<keyword evidence="5" id="KW-1000">Mitochondrion outer membrane</keyword>
<dbReference type="EMBL" id="JAPWDV010000003">
    <property type="protein sequence ID" value="KAJ6216577.1"/>
    <property type="molecule type" value="Genomic_DNA"/>
</dbReference>
<evidence type="ECO:0000256" key="1">
    <source>
        <dbReference type="ARBA" id="ARBA00004374"/>
    </source>
</evidence>
<gene>
    <name evidence="11" type="ORF">RDWZM_007734</name>
</gene>
<dbReference type="InterPro" id="IPR023395">
    <property type="entry name" value="MCP_dom_sf"/>
</dbReference>
<evidence type="ECO:0000256" key="6">
    <source>
        <dbReference type="ARBA" id="ARBA00022989"/>
    </source>
</evidence>
<proteinExistence type="inferred from homology"/>
<dbReference type="InterPro" id="IPR018108">
    <property type="entry name" value="MCP_transmembrane"/>
</dbReference>
<reference evidence="11" key="1">
    <citation type="submission" date="2022-12" db="EMBL/GenBank/DDBJ databases">
        <title>Genome assemblies of Blomia tropicalis.</title>
        <authorList>
            <person name="Cui Y."/>
        </authorList>
    </citation>
    <scope>NUCLEOTIDE SEQUENCE</scope>
    <source>
        <tissue evidence="11">Adult mites</tissue>
    </source>
</reference>
<comment type="caution">
    <text evidence="11">The sequence shown here is derived from an EMBL/GenBank/DDBJ whole genome shotgun (WGS) entry which is preliminary data.</text>
</comment>
<keyword evidence="8 9" id="KW-0472">Membrane</keyword>
<evidence type="ECO:0000256" key="8">
    <source>
        <dbReference type="ARBA" id="ARBA00023136"/>
    </source>
</evidence>
<comment type="similarity">
    <text evidence="2 10">Belongs to the mitochondrial carrier (TC 2.A.29) family.</text>
</comment>
<evidence type="ECO:0000256" key="9">
    <source>
        <dbReference type="PROSITE-ProRule" id="PRU00282"/>
    </source>
</evidence>
<protein>
    <submittedName>
        <fullName evidence="11">Uncharacterized protein</fullName>
    </submittedName>
</protein>
<dbReference type="SUPFAM" id="SSF103506">
    <property type="entry name" value="Mitochondrial carrier"/>
    <property type="match status" value="1"/>
</dbReference>
<evidence type="ECO:0000256" key="3">
    <source>
        <dbReference type="ARBA" id="ARBA00022692"/>
    </source>
</evidence>